<protein>
    <submittedName>
        <fullName evidence="2">Uncharacterized protein</fullName>
    </submittedName>
</protein>
<evidence type="ECO:0000313" key="3">
    <source>
        <dbReference type="Proteomes" id="UP001206128"/>
    </source>
</evidence>
<accession>A0AAE3GIH6</accession>
<evidence type="ECO:0000256" key="1">
    <source>
        <dbReference type="SAM" id="MobiDB-lite"/>
    </source>
</evidence>
<dbReference type="Proteomes" id="UP001206128">
    <property type="component" value="Unassembled WGS sequence"/>
</dbReference>
<proteinExistence type="predicted"/>
<dbReference type="EMBL" id="JAMTCK010000012">
    <property type="protein sequence ID" value="MCP2168027.1"/>
    <property type="molecule type" value="Genomic_DNA"/>
</dbReference>
<comment type="caution">
    <text evidence="2">The sequence shown here is derived from an EMBL/GenBank/DDBJ whole genome shotgun (WGS) entry which is preliminary data.</text>
</comment>
<feature type="compositionally biased region" description="Low complexity" evidence="1">
    <location>
        <begin position="1"/>
        <end position="15"/>
    </location>
</feature>
<organism evidence="2 3">
    <name type="scientific">Goodfellowiella coeruleoviolacea</name>
    <dbReference type="NCBI Taxonomy" id="334858"/>
    <lineage>
        <taxon>Bacteria</taxon>
        <taxon>Bacillati</taxon>
        <taxon>Actinomycetota</taxon>
        <taxon>Actinomycetes</taxon>
        <taxon>Pseudonocardiales</taxon>
        <taxon>Pseudonocardiaceae</taxon>
        <taxon>Goodfellowiella</taxon>
    </lineage>
</organism>
<sequence length="52" mass="5568">MTPTKTEPTTNTPSTVHPVVFSHPAAEIPAVPPQLRGTPFPRFESPSTPDNS</sequence>
<dbReference type="AlphaFoldDB" id="A0AAE3GIH6"/>
<name>A0AAE3GIH6_9PSEU</name>
<gene>
    <name evidence="2" type="ORF">LX83_004901</name>
</gene>
<dbReference type="RefSeq" id="WP_253775482.1">
    <property type="nucleotide sequence ID" value="NZ_JAMTCK010000012.1"/>
</dbReference>
<reference evidence="2" key="1">
    <citation type="submission" date="2022-06" db="EMBL/GenBank/DDBJ databases">
        <title>Genomic Encyclopedia of Archaeal and Bacterial Type Strains, Phase II (KMG-II): from individual species to whole genera.</title>
        <authorList>
            <person name="Goeker M."/>
        </authorList>
    </citation>
    <scope>NUCLEOTIDE SEQUENCE</scope>
    <source>
        <strain evidence="2">DSM 43935</strain>
    </source>
</reference>
<feature type="region of interest" description="Disordered" evidence="1">
    <location>
        <begin position="1"/>
        <end position="52"/>
    </location>
</feature>
<keyword evidence="3" id="KW-1185">Reference proteome</keyword>
<evidence type="ECO:0000313" key="2">
    <source>
        <dbReference type="EMBL" id="MCP2168027.1"/>
    </source>
</evidence>